<dbReference type="InterPro" id="IPR006171">
    <property type="entry name" value="TOPRIM_dom"/>
</dbReference>
<evidence type="ECO:0000256" key="3">
    <source>
        <dbReference type="ARBA" id="ARBA00010708"/>
    </source>
</evidence>
<evidence type="ECO:0000256" key="4">
    <source>
        <dbReference type="ARBA" id="ARBA00022723"/>
    </source>
</evidence>
<keyword evidence="5 11" id="KW-0547">Nucleotide-binding</keyword>
<dbReference type="PRINTS" id="PR00418">
    <property type="entry name" value="TPI2FAMILY"/>
</dbReference>
<evidence type="ECO:0000256" key="7">
    <source>
        <dbReference type="ARBA" id="ARBA00022842"/>
    </source>
</evidence>
<dbReference type="PROSITE" id="PS50880">
    <property type="entry name" value="TOPRIM"/>
    <property type="match status" value="1"/>
</dbReference>
<keyword evidence="8 11" id="KW-0799">Topoisomerase</keyword>
<dbReference type="CDD" id="cd16928">
    <property type="entry name" value="HATPase_GyrB-like"/>
    <property type="match status" value="1"/>
</dbReference>
<keyword evidence="6 11" id="KW-0067">ATP-binding</keyword>
<comment type="caution">
    <text evidence="13">The sequence shown here is derived from an EMBL/GenBank/DDBJ whole genome shotgun (WGS) entry which is preliminary data.</text>
</comment>
<proteinExistence type="inferred from homology"/>
<comment type="similarity">
    <text evidence="11">Belongs to the type II topoisomerase family.</text>
</comment>
<gene>
    <name evidence="13" type="ORF">GAYE_SCF43G5656</name>
</gene>
<comment type="cofactor">
    <cofactor evidence="2">
        <name>Mg(2+)</name>
        <dbReference type="ChEBI" id="CHEBI:18420"/>
    </cofactor>
</comment>
<dbReference type="Pfam" id="PF02518">
    <property type="entry name" value="HATPase_c"/>
    <property type="match status" value="1"/>
</dbReference>
<dbReference type="GO" id="GO:0003677">
    <property type="term" value="F:DNA binding"/>
    <property type="evidence" value="ECO:0007669"/>
    <property type="project" value="UniProtKB-UniRule"/>
</dbReference>
<evidence type="ECO:0000259" key="12">
    <source>
        <dbReference type="PROSITE" id="PS50880"/>
    </source>
</evidence>
<dbReference type="FunFam" id="3.40.50.670:FF:000002">
    <property type="entry name" value="DNA gyrase subunit B"/>
    <property type="match status" value="1"/>
</dbReference>
<dbReference type="InterPro" id="IPR018522">
    <property type="entry name" value="TopoIIA_CS"/>
</dbReference>
<name>A0AAV9IKE0_9RHOD</name>
<dbReference type="InterPro" id="IPR013759">
    <property type="entry name" value="Topo_IIA_B_C"/>
</dbReference>
<dbReference type="Gene3D" id="3.30.230.10">
    <property type="match status" value="1"/>
</dbReference>
<dbReference type="GO" id="GO:0003918">
    <property type="term" value="F:DNA topoisomerase type II (double strand cut, ATP-hydrolyzing) activity"/>
    <property type="evidence" value="ECO:0007669"/>
    <property type="project" value="UniProtKB-UniRule"/>
</dbReference>
<dbReference type="Pfam" id="PF00986">
    <property type="entry name" value="DNA_gyraseB_C"/>
    <property type="match status" value="1"/>
</dbReference>
<protein>
    <recommendedName>
        <fullName evidence="11">DNA topoisomerase 2</fullName>
        <ecNumber evidence="11">5.6.2.2</ecNumber>
    </recommendedName>
</protein>
<comment type="similarity">
    <text evidence="3">Belongs to the type II topoisomerase GyrB family.</text>
</comment>
<keyword evidence="14" id="KW-1185">Reference proteome</keyword>
<dbReference type="Gene3D" id="3.30.565.10">
    <property type="entry name" value="Histidine kinase-like ATPase, C-terminal domain"/>
    <property type="match status" value="1"/>
</dbReference>
<keyword evidence="9 11" id="KW-0238">DNA-binding</keyword>
<comment type="catalytic activity">
    <reaction evidence="1 11">
        <text>ATP-dependent breakage, passage and rejoining of double-stranded DNA.</text>
        <dbReference type="EC" id="5.6.2.2"/>
    </reaction>
</comment>
<dbReference type="SMART" id="SM00387">
    <property type="entry name" value="HATPase_c"/>
    <property type="match status" value="1"/>
</dbReference>
<evidence type="ECO:0000256" key="1">
    <source>
        <dbReference type="ARBA" id="ARBA00000185"/>
    </source>
</evidence>
<dbReference type="EC" id="5.6.2.2" evidence="11"/>
<dbReference type="GO" id="GO:0005524">
    <property type="term" value="F:ATP binding"/>
    <property type="evidence" value="ECO:0007669"/>
    <property type="project" value="UniProtKB-UniRule"/>
</dbReference>
<dbReference type="InterPro" id="IPR001241">
    <property type="entry name" value="Topo_IIA"/>
</dbReference>
<dbReference type="SUPFAM" id="SSF54211">
    <property type="entry name" value="Ribosomal protein S5 domain 2-like"/>
    <property type="match status" value="1"/>
</dbReference>
<sequence>MNCGGTWSHPKMSASRTPSALSTGFIYSFSKVTRTLSVFHNSKSCFSYPRHSEGLCVKPRLLKVHFLAKRCFSRKRKSQTDTKAVLNESTTLQSKESLQEYGASQISVLQGLEPVRKRPGMYIGSTGIQGLHQLVFELVDNSVDESIAGFCDKVAVVLHADKSVSVLDNGRGIPVDTHSGSGKSALETVLTVLHAGGKFGSGGYHVSGGLHGVGLSVVNALSERLYVGVIRNKHLYEQQFQRGTPLGPMQVSEITSDELMKKEGLQEYDTSFLQQTSGTKVRFYPDPVIFGETLEMDASFLAKRFDELAYLNAGLQILLYREMPQGEYEESWENESQRKKQQIQPQVFIHQGGIREFVQFLSKDKQPMHDTIYIHRRIKQIEMEVALQWNKEQYSEIILGFANSIRNLDGGVHVEGFKSGLTKCFHQMAKKSSKGANLSWNGELIREGLVGIVAVKVPEPEFQGQTKTKLGNPVVRGLVEQVIIEEVGDFLQTNPDVFQSLLEKVNAAVRAAEAAKRARELVRRKSALESAALPGKLADCATRNPEEAEIFIVEGDSAGGSAKQGRDRRFQAILPLRGKILNVEKSNDVKIYKNAEIHALITALGAGVSDAHFKLELLRYHRIIIMTDADVDGAHIRTLLLTFFYRYQRPLIEHGHLYIACPPLFKFERGKTCKYFFDQASLDRFLEEEVASNAKYTIQRFKGLGEMMPLELWNTTMNPQTRCLKQVTLTDAAESNNLFTMLLGDKVDRRKVFLNEHARSLSWDQLDI</sequence>
<evidence type="ECO:0000256" key="9">
    <source>
        <dbReference type="ARBA" id="ARBA00023125"/>
    </source>
</evidence>
<dbReference type="InterPro" id="IPR013506">
    <property type="entry name" value="Topo_IIA_bsu_dom2"/>
</dbReference>
<reference evidence="13 14" key="1">
    <citation type="submission" date="2022-07" db="EMBL/GenBank/DDBJ databases">
        <title>Genome-wide signatures of adaptation to extreme environments.</title>
        <authorList>
            <person name="Cho C.H."/>
            <person name="Yoon H.S."/>
        </authorList>
    </citation>
    <scope>NUCLEOTIDE SEQUENCE [LARGE SCALE GENOMIC DNA]</scope>
    <source>
        <strain evidence="13 14">108.79 E11</strain>
    </source>
</reference>
<dbReference type="AlphaFoldDB" id="A0AAV9IKE0"/>
<comment type="function">
    <text evidence="11">Control of topological states of DNA by transient breakage and subsequent rejoining of DNA strands. Topoisomerase II makes double-strand breaks.</text>
</comment>
<dbReference type="GO" id="GO:0046872">
    <property type="term" value="F:metal ion binding"/>
    <property type="evidence" value="ECO:0007669"/>
    <property type="project" value="UniProtKB-KW"/>
</dbReference>
<keyword evidence="10 11" id="KW-0413">Isomerase</keyword>
<feature type="domain" description="Toprim" evidence="12">
    <location>
        <begin position="548"/>
        <end position="663"/>
    </location>
</feature>
<comment type="subunit">
    <text evidence="11">Homodimer.</text>
</comment>
<dbReference type="GO" id="GO:0006265">
    <property type="term" value="P:DNA topological change"/>
    <property type="evidence" value="ECO:0007669"/>
    <property type="project" value="UniProtKB-UniRule"/>
</dbReference>
<evidence type="ECO:0000256" key="6">
    <source>
        <dbReference type="ARBA" id="ARBA00022840"/>
    </source>
</evidence>
<dbReference type="Proteomes" id="UP001300502">
    <property type="component" value="Unassembled WGS sequence"/>
</dbReference>
<dbReference type="InterPro" id="IPR002288">
    <property type="entry name" value="DNA_gyrase_B_C"/>
</dbReference>
<organism evidence="13 14">
    <name type="scientific">Galdieria yellowstonensis</name>
    <dbReference type="NCBI Taxonomy" id="3028027"/>
    <lineage>
        <taxon>Eukaryota</taxon>
        <taxon>Rhodophyta</taxon>
        <taxon>Bangiophyceae</taxon>
        <taxon>Galdieriales</taxon>
        <taxon>Galdieriaceae</taxon>
        <taxon>Galdieria</taxon>
    </lineage>
</organism>
<dbReference type="PRINTS" id="PR01159">
    <property type="entry name" value="DNAGYRASEB"/>
</dbReference>
<dbReference type="EMBL" id="JANCYU010000055">
    <property type="protein sequence ID" value="KAK4527729.1"/>
    <property type="molecule type" value="Genomic_DNA"/>
</dbReference>
<evidence type="ECO:0000313" key="13">
    <source>
        <dbReference type="EMBL" id="KAK4527729.1"/>
    </source>
</evidence>
<keyword evidence="7" id="KW-0460">Magnesium</keyword>
<dbReference type="PANTHER" id="PTHR45866">
    <property type="entry name" value="DNA GYRASE/TOPOISOMERASE SUBUNIT B"/>
    <property type="match status" value="1"/>
</dbReference>
<evidence type="ECO:0000313" key="14">
    <source>
        <dbReference type="Proteomes" id="UP001300502"/>
    </source>
</evidence>
<evidence type="ECO:0000256" key="11">
    <source>
        <dbReference type="RuleBase" id="RU362094"/>
    </source>
</evidence>
<accession>A0AAV9IKE0</accession>
<dbReference type="SMART" id="SM00433">
    <property type="entry name" value="TOP2c"/>
    <property type="match status" value="1"/>
</dbReference>
<dbReference type="InterPro" id="IPR036890">
    <property type="entry name" value="HATPase_C_sf"/>
</dbReference>
<dbReference type="Pfam" id="PF01751">
    <property type="entry name" value="Toprim"/>
    <property type="match status" value="1"/>
</dbReference>
<evidence type="ECO:0000256" key="2">
    <source>
        <dbReference type="ARBA" id="ARBA00001946"/>
    </source>
</evidence>
<dbReference type="Gene3D" id="3.40.50.670">
    <property type="match status" value="1"/>
</dbReference>
<dbReference type="PROSITE" id="PS00177">
    <property type="entry name" value="TOPOISOMERASE_II"/>
    <property type="match status" value="1"/>
</dbReference>
<dbReference type="NCBIfam" id="NF004189">
    <property type="entry name" value="PRK05644.1"/>
    <property type="match status" value="1"/>
</dbReference>
<dbReference type="InterPro" id="IPR013760">
    <property type="entry name" value="Topo_IIA-like_dom_sf"/>
</dbReference>
<dbReference type="InterPro" id="IPR014721">
    <property type="entry name" value="Ribsml_uS5_D2-typ_fold_subgr"/>
</dbReference>
<evidence type="ECO:0000256" key="10">
    <source>
        <dbReference type="ARBA" id="ARBA00023235"/>
    </source>
</evidence>
<dbReference type="InterPro" id="IPR020568">
    <property type="entry name" value="Ribosomal_Su5_D2-typ_SF"/>
</dbReference>
<dbReference type="SUPFAM" id="SSF55874">
    <property type="entry name" value="ATPase domain of HSP90 chaperone/DNA topoisomerase II/histidine kinase"/>
    <property type="match status" value="1"/>
</dbReference>
<dbReference type="InterPro" id="IPR000565">
    <property type="entry name" value="Topo_IIA_B"/>
</dbReference>
<dbReference type="Pfam" id="PF00204">
    <property type="entry name" value="DNA_gyraseB"/>
    <property type="match status" value="1"/>
</dbReference>
<evidence type="ECO:0000256" key="8">
    <source>
        <dbReference type="ARBA" id="ARBA00023029"/>
    </source>
</evidence>
<dbReference type="InterPro" id="IPR034160">
    <property type="entry name" value="TOPRIM_GyrB"/>
</dbReference>
<dbReference type="SUPFAM" id="SSF56719">
    <property type="entry name" value="Type II DNA topoisomerase"/>
    <property type="match status" value="1"/>
</dbReference>
<dbReference type="CDD" id="cd03366">
    <property type="entry name" value="TOPRIM_TopoIIA_GyrB"/>
    <property type="match status" value="1"/>
</dbReference>
<dbReference type="InterPro" id="IPR003594">
    <property type="entry name" value="HATPase_dom"/>
</dbReference>
<evidence type="ECO:0000256" key="5">
    <source>
        <dbReference type="ARBA" id="ARBA00022741"/>
    </source>
</evidence>
<keyword evidence="4" id="KW-0479">Metal-binding</keyword>
<dbReference type="PANTHER" id="PTHR45866:SF1">
    <property type="entry name" value="DNA GYRASE SUBUNIT B, MITOCHONDRIAL"/>
    <property type="match status" value="1"/>
</dbReference>